<dbReference type="Gene3D" id="3.40.50.300">
    <property type="entry name" value="P-loop containing nucleotide triphosphate hydrolases"/>
    <property type="match status" value="1"/>
</dbReference>
<evidence type="ECO:0000256" key="1">
    <source>
        <dbReference type="ARBA" id="ARBA00001946"/>
    </source>
</evidence>
<keyword evidence="4 10" id="KW-0808">Transferase</keyword>
<comment type="cofactor">
    <cofactor evidence="1 10">
        <name>Mg(2+)</name>
        <dbReference type="ChEBI" id="CHEBI:18420"/>
    </cofactor>
</comment>
<feature type="site" description="Interaction with substrate tRNA" evidence="10">
    <location>
        <position position="100"/>
    </location>
</feature>
<keyword evidence="15" id="KW-1185">Reference proteome</keyword>
<dbReference type="EC" id="2.5.1.75" evidence="10"/>
<keyword evidence="7 10" id="KW-0067">ATP-binding</keyword>
<dbReference type="GO" id="GO:0005524">
    <property type="term" value="F:ATP binding"/>
    <property type="evidence" value="ECO:0007669"/>
    <property type="project" value="UniProtKB-UniRule"/>
</dbReference>
<dbReference type="AlphaFoldDB" id="A0A3Q8EYC5"/>
<dbReference type="RefSeq" id="WP_108674045.1">
    <property type="nucleotide sequence ID" value="NZ_CP025628.1"/>
</dbReference>
<reference evidence="14 15" key="1">
    <citation type="journal article" date="2018" name="Parasitology">
        <title>The reduced genome of Candidatus Kinetoplastibacterium sorsogonicusi, the endosymbiont of Kentomonas sorsogonicus (Trypanosomatidae): loss of the haem-synthesis pathway.</title>
        <authorList>
            <person name="Silva F.M."/>
            <person name="Kostygov A.Y."/>
            <person name="Spodareva V.V."/>
            <person name="Butenko A."/>
            <person name="Tossou R."/>
            <person name="Lukes J."/>
            <person name="Yurchenko V."/>
            <person name="Alves J.M.P."/>
        </authorList>
    </citation>
    <scope>NUCLEOTIDE SEQUENCE [LARGE SCALE GENOMIC DNA]</scope>
    <source>
        <strain evidence="14 15">MF-08</strain>
    </source>
</reference>
<keyword evidence="8 10" id="KW-0460">Magnesium</keyword>
<comment type="catalytic activity">
    <reaction evidence="9 10 11">
        <text>adenosine(37) in tRNA + dimethylallyl diphosphate = N(6)-dimethylallyladenosine(37) in tRNA + diphosphate</text>
        <dbReference type="Rhea" id="RHEA:26482"/>
        <dbReference type="Rhea" id="RHEA-COMP:10162"/>
        <dbReference type="Rhea" id="RHEA-COMP:10375"/>
        <dbReference type="ChEBI" id="CHEBI:33019"/>
        <dbReference type="ChEBI" id="CHEBI:57623"/>
        <dbReference type="ChEBI" id="CHEBI:74411"/>
        <dbReference type="ChEBI" id="CHEBI:74415"/>
        <dbReference type="EC" id="2.5.1.75"/>
    </reaction>
</comment>
<evidence type="ECO:0000256" key="6">
    <source>
        <dbReference type="ARBA" id="ARBA00022741"/>
    </source>
</evidence>
<evidence type="ECO:0000313" key="15">
    <source>
        <dbReference type="Proteomes" id="UP000266796"/>
    </source>
</evidence>
<dbReference type="Pfam" id="PF01715">
    <property type="entry name" value="IPPT"/>
    <property type="match status" value="1"/>
</dbReference>
<dbReference type="KEGG" id="kso:CKSOR_00538"/>
<protein>
    <recommendedName>
        <fullName evidence="10">tRNA dimethylallyltransferase</fullName>
        <ecNumber evidence="10">2.5.1.75</ecNumber>
    </recommendedName>
    <alternativeName>
        <fullName evidence="10">Dimethylallyl diphosphate:tRNA dimethylallyltransferase</fullName>
        <shortName evidence="10">DMAPP:tRNA dimethylallyltransferase</shortName>
        <shortName evidence="10">DMATase</shortName>
    </alternativeName>
    <alternativeName>
        <fullName evidence="10">Isopentenyl-diphosphate:tRNA isopentenyltransferase</fullName>
        <shortName evidence="10">IPP transferase</shortName>
        <shortName evidence="10">IPPT</shortName>
        <shortName evidence="10">IPTase</shortName>
    </alternativeName>
</protein>
<evidence type="ECO:0000256" key="4">
    <source>
        <dbReference type="ARBA" id="ARBA00022679"/>
    </source>
</evidence>
<evidence type="ECO:0000256" key="3">
    <source>
        <dbReference type="ARBA" id="ARBA00005842"/>
    </source>
</evidence>
<name>A0A3Q8EYC5_9PROT</name>
<evidence type="ECO:0000256" key="13">
    <source>
        <dbReference type="RuleBase" id="RU003785"/>
    </source>
</evidence>
<sequence>MNKIICIIGPTASGKSSLIKNIANIWPIEVINMDSATIYKGMDIGTAKPSTNERRIIKHHLIDIVNPFEYYSVANFSDDVEIIINNAKNRNKIPIIVGGTMMYYNVLQNGLNKLPKSDYHNKCLIIDDIKKNGLNFVYQKLQKYDLETANKLNPNDSQRIIRALEIYITTGNTMSSILLEEKKINNNLKNKYITISLEPRDKSILHSRIEKRLNDMIENGLVEEVQKLYNCKFMHSNLPSMKCIGYRQIWSYLSNQISFQDAKSQIAFATKNLAKRQMTWIKKFNNKIIIDCASKNIEKVLIKTISEILEKN</sequence>
<proteinExistence type="inferred from homology"/>
<comment type="subunit">
    <text evidence="10">Monomer.</text>
</comment>
<evidence type="ECO:0000313" key="14">
    <source>
        <dbReference type="EMBL" id="AWD32644.1"/>
    </source>
</evidence>
<dbReference type="Proteomes" id="UP000266796">
    <property type="component" value="Chromosome"/>
</dbReference>
<evidence type="ECO:0000256" key="11">
    <source>
        <dbReference type="RuleBase" id="RU003783"/>
    </source>
</evidence>
<feature type="binding site" evidence="10">
    <location>
        <begin position="9"/>
        <end position="16"/>
    </location>
    <ligand>
        <name>ATP</name>
        <dbReference type="ChEBI" id="CHEBI:30616"/>
    </ligand>
</feature>
<dbReference type="PANTHER" id="PTHR11088:SF60">
    <property type="entry name" value="TRNA DIMETHYLALLYLTRANSFERASE"/>
    <property type="match status" value="1"/>
</dbReference>
<dbReference type="GO" id="GO:0006400">
    <property type="term" value="P:tRNA modification"/>
    <property type="evidence" value="ECO:0007669"/>
    <property type="project" value="TreeGrafter"/>
</dbReference>
<dbReference type="Gene3D" id="1.10.20.140">
    <property type="match status" value="1"/>
</dbReference>
<comment type="function">
    <text evidence="2 10 12">Catalyzes the transfer of a dimethylallyl group onto the adenine at position 37 in tRNAs that read codons beginning with uridine, leading to the formation of N6-(dimethylallyl)adenosine (i(6)A).</text>
</comment>
<dbReference type="InterPro" id="IPR018022">
    <property type="entry name" value="IPT"/>
</dbReference>
<dbReference type="EMBL" id="CP025628">
    <property type="protein sequence ID" value="AWD32644.1"/>
    <property type="molecule type" value="Genomic_DNA"/>
</dbReference>
<organism evidence="14 15">
    <name type="scientific">Candidatus Kinetoplastidibacterium kentomonadis</name>
    <dbReference type="NCBI Taxonomy" id="1576550"/>
    <lineage>
        <taxon>Bacteria</taxon>
        <taxon>Pseudomonadati</taxon>
        <taxon>Pseudomonadota</taxon>
        <taxon>Betaproteobacteria</taxon>
        <taxon>Candidatus Kinetoplastidibacterium</taxon>
    </lineage>
</organism>
<comment type="caution">
    <text evidence="10">Lacks conserved residue(s) required for the propagation of feature annotation.</text>
</comment>
<evidence type="ECO:0000256" key="2">
    <source>
        <dbReference type="ARBA" id="ARBA00003213"/>
    </source>
</evidence>
<evidence type="ECO:0000256" key="12">
    <source>
        <dbReference type="RuleBase" id="RU003784"/>
    </source>
</evidence>
<gene>
    <name evidence="10 14" type="primary">miaA</name>
    <name evidence="14" type="ORF">CKSOR_00538</name>
</gene>
<dbReference type="InterPro" id="IPR027417">
    <property type="entry name" value="P-loop_NTPase"/>
</dbReference>
<evidence type="ECO:0000256" key="8">
    <source>
        <dbReference type="ARBA" id="ARBA00022842"/>
    </source>
</evidence>
<evidence type="ECO:0000256" key="5">
    <source>
        <dbReference type="ARBA" id="ARBA00022694"/>
    </source>
</evidence>
<dbReference type="NCBIfam" id="TIGR00174">
    <property type="entry name" value="miaA"/>
    <property type="match status" value="1"/>
</dbReference>
<feature type="binding site" evidence="10">
    <location>
        <begin position="11"/>
        <end position="16"/>
    </location>
    <ligand>
        <name>substrate</name>
    </ligand>
</feature>
<evidence type="ECO:0000256" key="9">
    <source>
        <dbReference type="ARBA" id="ARBA00049563"/>
    </source>
</evidence>
<dbReference type="HAMAP" id="MF_00185">
    <property type="entry name" value="IPP_trans"/>
    <property type="match status" value="1"/>
</dbReference>
<accession>A0A3Q8EYC5</accession>
<dbReference type="PANTHER" id="PTHR11088">
    <property type="entry name" value="TRNA DIMETHYLALLYLTRANSFERASE"/>
    <property type="match status" value="1"/>
</dbReference>
<dbReference type="InterPro" id="IPR039657">
    <property type="entry name" value="Dimethylallyltransferase"/>
</dbReference>
<keyword evidence="6 10" id="KW-0547">Nucleotide-binding</keyword>
<comment type="similarity">
    <text evidence="3 10 13">Belongs to the IPP transferase family.</text>
</comment>
<dbReference type="GO" id="GO:0052381">
    <property type="term" value="F:tRNA dimethylallyltransferase activity"/>
    <property type="evidence" value="ECO:0007669"/>
    <property type="project" value="UniProtKB-UniRule"/>
</dbReference>
<dbReference type="SUPFAM" id="SSF52540">
    <property type="entry name" value="P-loop containing nucleoside triphosphate hydrolases"/>
    <property type="match status" value="2"/>
</dbReference>
<evidence type="ECO:0000256" key="7">
    <source>
        <dbReference type="ARBA" id="ARBA00022840"/>
    </source>
</evidence>
<feature type="region of interest" description="Interaction with substrate tRNA" evidence="10">
    <location>
        <begin position="158"/>
        <end position="162"/>
    </location>
</feature>
<evidence type="ECO:0000256" key="10">
    <source>
        <dbReference type="HAMAP-Rule" id="MF_00185"/>
    </source>
</evidence>
<feature type="region of interest" description="Interaction with substrate tRNA" evidence="10">
    <location>
        <begin position="34"/>
        <end position="37"/>
    </location>
</feature>
<dbReference type="OrthoDB" id="9776390at2"/>
<keyword evidence="5 10" id="KW-0819">tRNA processing</keyword>